<feature type="compositionally biased region" description="Basic residues" evidence="5">
    <location>
        <begin position="197"/>
        <end position="207"/>
    </location>
</feature>
<dbReference type="InterPro" id="IPR044880">
    <property type="entry name" value="NCX_ion-bd_dom_sf"/>
</dbReference>
<comment type="subcellular location">
    <subcellularLocation>
        <location evidence="1">Membrane</location>
        <topology evidence="1">Multi-pass membrane protein</topology>
    </subcellularLocation>
</comment>
<evidence type="ECO:0000313" key="8">
    <source>
        <dbReference type="EMBL" id="AKB54750.1"/>
    </source>
</evidence>
<evidence type="ECO:0000256" key="6">
    <source>
        <dbReference type="SAM" id="Phobius"/>
    </source>
</evidence>
<feature type="transmembrane region" description="Helical" evidence="6">
    <location>
        <begin position="366"/>
        <end position="384"/>
    </location>
</feature>
<feature type="transmembrane region" description="Helical" evidence="6">
    <location>
        <begin position="36"/>
        <end position="56"/>
    </location>
</feature>
<keyword evidence="2 6" id="KW-0812">Transmembrane</keyword>
<dbReference type="PANTHER" id="PTHR10846:SF8">
    <property type="entry name" value="INNER MEMBRANE PROTEIN YRBG"/>
    <property type="match status" value="1"/>
</dbReference>
<feature type="region of interest" description="Disordered" evidence="5">
    <location>
        <begin position="182"/>
        <end position="216"/>
    </location>
</feature>
<evidence type="ECO:0000259" key="7">
    <source>
        <dbReference type="Pfam" id="PF01699"/>
    </source>
</evidence>
<dbReference type="KEGG" id="mby:MSBRM_1752"/>
<gene>
    <name evidence="8" type="ORF">MSBRM_1752</name>
</gene>
<evidence type="ECO:0000256" key="2">
    <source>
        <dbReference type="ARBA" id="ARBA00022692"/>
    </source>
</evidence>
<feature type="transmembrane region" description="Helical" evidence="6">
    <location>
        <begin position="104"/>
        <end position="121"/>
    </location>
</feature>
<dbReference type="InterPro" id="IPR004837">
    <property type="entry name" value="NaCa_Exmemb"/>
</dbReference>
<feature type="compositionally biased region" description="Basic and acidic residues" evidence="5">
    <location>
        <begin position="182"/>
        <end position="196"/>
    </location>
</feature>
<feature type="domain" description="Sodium/calcium exchanger membrane region" evidence="7">
    <location>
        <begin position="271"/>
        <end position="410"/>
    </location>
</feature>
<proteinExistence type="predicted"/>
<feature type="transmembrane region" description="Helical" evidence="6">
    <location>
        <begin position="68"/>
        <end position="92"/>
    </location>
</feature>
<protein>
    <submittedName>
        <fullName evidence="8">Sodium/calcium exchanger protein</fullName>
    </submittedName>
</protein>
<name>A0A0E3QVF1_METBA</name>
<dbReference type="EMBL" id="CP009528">
    <property type="protein sequence ID" value="AKB54750.1"/>
    <property type="molecule type" value="Genomic_DNA"/>
</dbReference>
<keyword evidence="3 6" id="KW-1133">Transmembrane helix</keyword>
<dbReference type="GO" id="GO:0005886">
    <property type="term" value="C:plasma membrane"/>
    <property type="evidence" value="ECO:0007669"/>
    <property type="project" value="TreeGrafter"/>
</dbReference>
<evidence type="ECO:0000313" key="9">
    <source>
        <dbReference type="Proteomes" id="UP000033033"/>
    </source>
</evidence>
<dbReference type="GO" id="GO:0005262">
    <property type="term" value="F:calcium channel activity"/>
    <property type="evidence" value="ECO:0007669"/>
    <property type="project" value="TreeGrafter"/>
</dbReference>
<sequence>MPVINILIFLGGLVLLVKGSDLFVLTSSRIARRFGVSEFVIGLTLVSVGTSVPELASSLTASFQQASGIVMGNILGSNIANIGLIASTAALLTNIKTEEVMLRRDGYIMLFASVLLFLFMLDFEISRLEALIFILFYLAYLLFLLDKVKRHEEEIYFKDFMIYFFKFEYLFDLKSRIKPQVQERGKRNRNSEDTKKGTLKTGKRAQKKHESESEIEMRTKYESESKIEMGTKNEPITELRTKSKTEPEYYDIDIDVTEEKLYKASLLIEFLKLIASGAAIIIGAKYFVEQAVFFALLLEVPETLIGISLVAVGTSVPELMVTISAARSDYAGIALGNVIGSNIANTLLILGCAGLVHPIMVTSLSIYYIAPFMLMMSFLLILFIRTGWRVKQFEGLILLLLYLSFMVLILRLG</sequence>
<dbReference type="AlphaFoldDB" id="A0A0E3QVF1"/>
<dbReference type="NCBIfam" id="TIGR00367">
    <property type="entry name" value="calcium/sodium antiporter"/>
    <property type="match status" value="1"/>
</dbReference>
<evidence type="ECO:0000256" key="4">
    <source>
        <dbReference type="ARBA" id="ARBA00023136"/>
    </source>
</evidence>
<dbReference type="PANTHER" id="PTHR10846">
    <property type="entry name" value="SODIUM/POTASSIUM/CALCIUM EXCHANGER"/>
    <property type="match status" value="1"/>
</dbReference>
<dbReference type="GO" id="GO:0006874">
    <property type="term" value="P:intracellular calcium ion homeostasis"/>
    <property type="evidence" value="ECO:0007669"/>
    <property type="project" value="TreeGrafter"/>
</dbReference>
<feature type="domain" description="Sodium/calcium exchanger membrane region" evidence="7">
    <location>
        <begin position="6"/>
        <end position="144"/>
    </location>
</feature>
<dbReference type="Proteomes" id="UP000033033">
    <property type="component" value="Chromosome"/>
</dbReference>
<dbReference type="GeneID" id="24845017"/>
<dbReference type="Pfam" id="PF01699">
    <property type="entry name" value="Na_Ca_ex"/>
    <property type="match status" value="2"/>
</dbReference>
<feature type="transmembrane region" description="Helical" evidence="6">
    <location>
        <begin position="396"/>
        <end position="412"/>
    </location>
</feature>
<feature type="transmembrane region" description="Helical" evidence="6">
    <location>
        <begin position="338"/>
        <end position="360"/>
    </location>
</feature>
<dbReference type="STRING" id="1434108.MSBRM_1752"/>
<dbReference type="GO" id="GO:0008273">
    <property type="term" value="F:calcium, potassium:sodium antiporter activity"/>
    <property type="evidence" value="ECO:0007669"/>
    <property type="project" value="TreeGrafter"/>
</dbReference>
<evidence type="ECO:0000256" key="1">
    <source>
        <dbReference type="ARBA" id="ARBA00004141"/>
    </source>
</evidence>
<reference evidence="8 9" key="1">
    <citation type="submission" date="2014-07" db="EMBL/GenBank/DDBJ databases">
        <title>Methanogenic archaea and the global carbon cycle.</title>
        <authorList>
            <person name="Henriksen J.R."/>
            <person name="Luke J."/>
            <person name="Reinhart S."/>
            <person name="Benedict M.N."/>
            <person name="Youngblut N.D."/>
            <person name="Metcalf M.E."/>
            <person name="Whitaker R.J."/>
            <person name="Metcalf W.W."/>
        </authorList>
    </citation>
    <scope>NUCLEOTIDE SEQUENCE [LARGE SCALE GENOMIC DNA]</scope>
    <source>
        <strain evidence="8 9">MS</strain>
    </source>
</reference>
<dbReference type="HOGENOM" id="CLU_007948_0_3_2"/>
<keyword evidence="4 6" id="KW-0472">Membrane</keyword>
<accession>A0A0E3QVF1</accession>
<dbReference type="Gene3D" id="1.20.1420.30">
    <property type="entry name" value="NCX, central ion-binding region"/>
    <property type="match status" value="2"/>
</dbReference>
<feature type="transmembrane region" description="Helical" evidence="6">
    <location>
        <begin position="304"/>
        <end position="326"/>
    </location>
</feature>
<feature type="transmembrane region" description="Helical" evidence="6">
    <location>
        <begin position="6"/>
        <end position="24"/>
    </location>
</feature>
<feature type="transmembrane region" description="Helical" evidence="6">
    <location>
        <begin position="270"/>
        <end position="298"/>
    </location>
</feature>
<dbReference type="InterPro" id="IPR004481">
    <property type="entry name" value="K/Na/Ca-exchanger"/>
</dbReference>
<dbReference type="RefSeq" id="WP_048155475.1">
    <property type="nucleotide sequence ID" value="NZ_CP009528.1"/>
</dbReference>
<dbReference type="PATRIC" id="fig|1434108.4.peg.2217"/>
<keyword evidence="9" id="KW-1185">Reference proteome</keyword>
<evidence type="ECO:0000256" key="3">
    <source>
        <dbReference type="ARBA" id="ARBA00022989"/>
    </source>
</evidence>
<evidence type="ECO:0000256" key="5">
    <source>
        <dbReference type="SAM" id="MobiDB-lite"/>
    </source>
</evidence>
<feature type="transmembrane region" description="Helical" evidence="6">
    <location>
        <begin position="127"/>
        <end position="145"/>
    </location>
</feature>
<organism evidence="8 9">
    <name type="scientific">Methanosarcina barkeri MS</name>
    <dbReference type="NCBI Taxonomy" id="1434108"/>
    <lineage>
        <taxon>Archaea</taxon>
        <taxon>Methanobacteriati</taxon>
        <taxon>Methanobacteriota</taxon>
        <taxon>Stenosarchaea group</taxon>
        <taxon>Methanomicrobia</taxon>
        <taxon>Methanosarcinales</taxon>
        <taxon>Methanosarcinaceae</taxon>
        <taxon>Methanosarcina</taxon>
    </lineage>
</organism>